<dbReference type="AlphaFoldDB" id="A0A9P5HQK8"/>
<feature type="region of interest" description="Disordered" evidence="8">
    <location>
        <begin position="580"/>
        <end position="601"/>
    </location>
</feature>
<evidence type="ECO:0000256" key="4">
    <source>
        <dbReference type="ARBA" id="ARBA00022989"/>
    </source>
</evidence>
<keyword evidence="3 9" id="KW-0812">Transmembrane</keyword>
<evidence type="ECO:0000256" key="9">
    <source>
        <dbReference type="SAM" id="Phobius"/>
    </source>
</evidence>
<evidence type="ECO:0000313" key="11">
    <source>
        <dbReference type="EMBL" id="KAF7558235.1"/>
    </source>
</evidence>
<feature type="transmembrane region" description="Helical" evidence="9">
    <location>
        <begin position="150"/>
        <end position="171"/>
    </location>
</feature>
<evidence type="ECO:0000256" key="8">
    <source>
        <dbReference type="SAM" id="MobiDB-lite"/>
    </source>
</evidence>
<feature type="transmembrane region" description="Helical" evidence="9">
    <location>
        <begin position="91"/>
        <end position="110"/>
    </location>
</feature>
<dbReference type="GO" id="GO:0008270">
    <property type="term" value="F:zinc ion binding"/>
    <property type="evidence" value="ECO:0007669"/>
    <property type="project" value="InterPro"/>
</dbReference>
<dbReference type="GO" id="GO:0022857">
    <property type="term" value="F:transmembrane transporter activity"/>
    <property type="evidence" value="ECO:0007669"/>
    <property type="project" value="InterPro"/>
</dbReference>
<feature type="transmembrane region" description="Helical" evidence="9">
    <location>
        <begin position="250"/>
        <end position="270"/>
    </location>
</feature>
<dbReference type="SUPFAM" id="SSF57701">
    <property type="entry name" value="Zn2/Cys6 DNA-binding domain"/>
    <property type="match status" value="1"/>
</dbReference>
<evidence type="ECO:0000256" key="2">
    <source>
        <dbReference type="ARBA" id="ARBA00022448"/>
    </source>
</evidence>
<proteinExistence type="predicted"/>
<evidence type="ECO:0000256" key="3">
    <source>
        <dbReference type="ARBA" id="ARBA00022692"/>
    </source>
</evidence>
<dbReference type="InterPro" id="IPR011701">
    <property type="entry name" value="MFS"/>
</dbReference>
<evidence type="ECO:0000256" key="6">
    <source>
        <dbReference type="ARBA" id="ARBA00023180"/>
    </source>
</evidence>
<dbReference type="PANTHER" id="PTHR43791:SF32">
    <property type="entry name" value="MAJOR FACILITATOR SUPERFAMILY (MFS) PROFILE DOMAIN-CONTAINING PROTEIN"/>
    <property type="match status" value="1"/>
</dbReference>
<protein>
    <recommendedName>
        <fullName evidence="10">Zn(2)-C6 fungal-type domain-containing protein</fullName>
    </recommendedName>
</protein>
<accession>A0A9P5HQK8</accession>
<dbReference type="CDD" id="cd00067">
    <property type="entry name" value="GAL4"/>
    <property type="match status" value="1"/>
</dbReference>
<dbReference type="GO" id="GO:0016020">
    <property type="term" value="C:membrane"/>
    <property type="evidence" value="ECO:0007669"/>
    <property type="project" value="UniProtKB-SubCell"/>
</dbReference>
<feature type="domain" description="Zn(2)-C6 fungal-type" evidence="10">
    <location>
        <begin position="539"/>
        <end position="569"/>
    </location>
</feature>
<feature type="region of interest" description="Disordered" evidence="8">
    <location>
        <begin position="471"/>
        <end position="497"/>
    </location>
</feature>
<feature type="transmembrane region" description="Helical" evidence="9">
    <location>
        <begin position="276"/>
        <end position="294"/>
    </location>
</feature>
<dbReference type="Pfam" id="PF07690">
    <property type="entry name" value="MFS_1"/>
    <property type="match status" value="1"/>
</dbReference>
<feature type="transmembrane region" description="Helical" evidence="9">
    <location>
        <begin position="183"/>
        <end position="205"/>
    </location>
</feature>
<dbReference type="Gene3D" id="1.20.1250.20">
    <property type="entry name" value="MFS general substrate transporter like domains"/>
    <property type="match status" value="2"/>
</dbReference>
<organism evidence="11 12">
    <name type="scientific">Cylindrodendrum hubeiense</name>
    <dbReference type="NCBI Taxonomy" id="595255"/>
    <lineage>
        <taxon>Eukaryota</taxon>
        <taxon>Fungi</taxon>
        <taxon>Dikarya</taxon>
        <taxon>Ascomycota</taxon>
        <taxon>Pezizomycotina</taxon>
        <taxon>Sordariomycetes</taxon>
        <taxon>Hypocreomycetidae</taxon>
        <taxon>Hypocreales</taxon>
        <taxon>Nectriaceae</taxon>
        <taxon>Cylindrodendrum</taxon>
    </lineage>
</organism>
<keyword evidence="2" id="KW-0813">Transport</keyword>
<feature type="region of interest" description="Disordered" evidence="8">
    <location>
        <begin position="516"/>
        <end position="538"/>
    </location>
</feature>
<dbReference type="InterPro" id="IPR036259">
    <property type="entry name" value="MFS_trans_sf"/>
</dbReference>
<name>A0A9P5HQK8_9HYPO</name>
<keyword evidence="5 9" id="KW-0472">Membrane</keyword>
<comment type="subcellular location">
    <subcellularLocation>
        <location evidence="1">Membrane</location>
        <topology evidence="1">Multi-pass membrane protein</topology>
    </subcellularLocation>
</comment>
<dbReference type="SUPFAM" id="SSF103473">
    <property type="entry name" value="MFS general substrate transporter"/>
    <property type="match status" value="1"/>
</dbReference>
<feature type="compositionally biased region" description="Basic residues" evidence="8">
    <location>
        <begin position="527"/>
        <end position="536"/>
    </location>
</feature>
<reference evidence="11" key="1">
    <citation type="submission" date="2020-03" db="EMBL/GenBank/DDBJ databases">
        <title>Draft Genome Sequence of Cylindrodendrum hubeiense.</title>
        <authorList>
            <person name="Buettner E."/>
            <person name="Kellner H."/>
        </authorList>
    </citation>
    <scope>NUCLEOTIDE SEQUENCE</scope>
    <source>
        <strain evidence="11">IHI 201604</strain>
    </source>
</reference>
<dbReference type="SMART" id="SM00066">
    <property type="entry name" value="GAL4"/>
    <property type="match status" value="1"/>
</dbReference>
<dbReference type="PANTHER" id="PTHR43791">
    <property type="entry name" value="PERMEASE-RELATED"/>
    <property type="match status" value="1"/>
</dbReference>
<keyword evidence="7" id="KW-0539">Nucleus</keyword>
<evidence type="ECO:0000259" key="10">
    <source>
        <dbReference type="PROSITE" id="PS50048"/>
    </source>
</evidence>
<comment type="caution">
    <text evidence="11">The sequence shown here is derived from an EMBL/GenBank/DDBJ whole genome shotgun (WGS) entry which is preliminary data.</text>
</comment>
<sequence length="915" mass="100076">MWPTKSSLSQQKQGDLSLQVDGSVLLLLLLGLLVFQLDRMNLASALTGGFAADIGVNQDTINLGNQLMFMGIVVLEIPCNMALQRLGPRKWISAQVFVFGLVATLQVLIVNRGGFLAARLMLGFAEAGYIPGAVYTLSTWYTKRELAKRVAVLFFGMFGGNALSPVLSSGILKLDSVRGFRGWQWLFLLEGIFTVIVSFLLLLFLPGSPDTPKPLVGPGIIRFSKDDQRTLQARLEKDDNLGFDRTEANALAAVGGFIALAVVFTFAYLSDRTNRRGGTVIAAQCCYLVTLIVARQVHPHVGKWSRWGLWTAVNSFAVGYHPVHNSWVQLNCREAGERSIAIAIWVMSAISGLMVGTQYFRPEDTPFYQTGLRTMIIMVSLVWDIFAPPVRKLSEVSAAIHAYTYAGPTLDPPIPEPSGHGQINRLTPSAPLDHAQNLIAFCSSIITTLEISSGAGRKCPEHRHLWLPAARGTPQRQPDGRTGAYVARGNKSPKRSGCDRLAVNYRGNSLEMKQQAPFSDGSVAGARRGRKPHRKSRDGCVSCKRRKVKCDEEKPSCANCVRFGIPCSFVPLPSQDLSLRGASGDNAVPPSVPRRGPGRPRKDWAALAGPLMQAMEKFEISRPSPTPLEPQICSLNVTDAELLIHYTYQTAATLAGSDDAQSSIAVFWARNVPQMGLSYHFVFNFAYSLAGYHLAYSHPTGSDSYTHYRSIARFYAETGLTQLNKIHPSVNESNCGALYVAAMLMCYCAVADGPMGTDDLLVCNVGDAAAPFWLPRIQGVRLIRQMIEPATLFTGLTAPLGLPGGNDLGQRPVDLMNCIIHRDWMEPLNKLRTWIASHASPDTVIYVQALASLSAVYEANCGDSNATRNPSLSDSHVLGWLYRLQDVFVARIQRKEPNALLMAGQNISSPQYGEC</sequence>
<keyword evidence="12" id="KW-1185">Reference proteome</keyword>
<dbReference type="InterPro" id="IPR036864">
    <property type="entry name" value="Zn2-C6_fun-type_DNA-bd_sf"/>
</dbReference>
<feature type="transmembrane region" description="Helical" evidence="9">
    <location>
        <begin position="340"/>
        <end position="360"/>
    </location>
</feature>
<dbReference type="PROSITE" id="PS50048">
    <property type="entry name" value="ZN2_CY6_FUNGAL_2"/>
    <property type="match status" value="1"/>
</dbReference>
<gene>
    <name evidence="11" type="ORF">G7Z17_g192</name>
</gene>
<dbReference type="OrthoDB" id="2985014at2759"/>
<evidence type="ECO:0000256" key="5">
    <source>
        <dbReference type="ARBA" id="ARBA00023136"/>
    </source>
</evidence>
<evidence type="ECO:0000256" key="7">
    <source>
        <dbReference type="ARBA" id="ARBA00023242"/>
    </source>
</evidence>
<keyword evidence="6" id="KW-0325">Glycoprotein</keyword>
<dbReference type="Gene3D" id="4.10.240.10">
    <property type="entry name" value="Zn(2)-C6 fungal-type DNA-binding domain"/>
    <property type="match status" value="1"/>
</dbReference>
<dbReference type="GO" id="GO:0000981">
    <property type="term" value="F:DNA-binding transcription factor activity, RNA polymerase II-specific"/>
    <property type="evidence" value="ECO:0007669"/>
    <property type="project" value="InterPro"/>
</dbReference>
<keyword evidence="4 9" id="KW-1133">Transmembrane helix</keyword>
<dbReference type="InterPro" id="IPR001138">
    <property type="entry name" value="Zn2Cys6_DnaBD"/>
</dbReference>
<dbReference type="EMBL" id="JAANBB010000001">
    <property type="protein sequence ID" value="KAF7558235.1"/>
    <property type="molecule type" value="Genomic_DNA"/>
</dbReference>
<evidence type="ECO:0000313" key="12">
    <source>
        <dbReference type="Proteomes" id="UP000722485"/>
    </source>
</evidence>
<dbReference type="PRINTS" id="PR00755">
    <property type="entry name" value="AFLATOXINBRP"/>
</dbReference>
<feature type="transmembrane region" description="Helical" evidence="9">
    <location>
        <begin position="116"/>
        <end position="138"/>
    </location>
</feature>
<dbReference type="Pfam" id="PF00172">
    <property type="entry name" value="Zn_clus"/>
    <property type="match status" value="1"/>
</dbReference>
<evidence type="ECO:0000256" key="1">
    <source>
        <dbReference type="ARBA" id="ARBA00004141"/>
    </source>
</evidence>
<dbReference type="Proteomes" id="UP000722485">
    <property type="component" value="Unassembled WGS sequence"/>
</dbReference>
<dbReference type="PROSITE" id="PS00463">
    <property type="entry name" value="ZN2_CY6_FUNGAL_1"/>
    <property type="match status" value="1"/>
</dbReference>